<dbReference type="GO" id="GO:0043161">
    <property type="term" value="P:proteasome-mediated ubiquitin-dependent protein catabolic process"/>
    <property type="evidence" value="ECO:0007669"/>
    <property type="project" value="TreeGrafter"/>
</dbReference>
<dbReference type="OMA" id="CQTEFCK"/>
<keyword evidence="6" id="KW-0833">Ubl conjugation pathway</keyword>
<keyword evidence="8" id="KW-0812">Transmembrane</keyword>
<keyword evidence="3" id="KW-0479">Metal-binding</keyword>
<dbReference type="GO" id="GO:0004842">
    <property type="term" value="F:ubiquitin-protein transferase activity"/>
    <property type="evidence" value="ECO:0007669"/>
    <property type="project" value="TreeGrafter"/>
</dbReference>
<evidence type="ECO:0000256" key="8">
    <source>
        <dbReference type="SAM" id="Phobius"/>
    </source>
</evidence>
<evidence type="ECO:0000256" key="7">
    <source>
        <dbReference type="ARBA" id="ARBA00022833"/>
    </source>
</evidence>
<dbReference type="PROSITE" id="PS51873">
    <property type="entry name" value="TRIAD"/>
    <property type="match status" value="1"/>
</dbReference>
<keyword evidence="8" id="KW-0472">Membrane</keyword>
<evidence type="ECO:0000256" key="4">
    <source>
        <dbReference type="ARBA" id="ARBA00022737"/>
    </source>
</evidence>
<sequence>MDNINLNVEEVEIVEKDQIQNTISDSQQELIQKLHTEYQIPLFTTIYIVIQKDCKNLEIANEIYKNINSDDHDFIQFNGSIDCAICQEEKSLHQVCNNNYSTLIIMAQEMQNKFKPTIICQICYEPKFEENIINFNNKIHNICKECFTMNLIVQIKSGHVQDLKCPHCNEPLNDEIILKYASDIKQKFLKFKNNISVATSTDRTWCPNNQCQKIVMFQTSNKFEKCTFCQTEFCKMCRQKSHPDLNCDENLKQFIGIPQNSEKLVQCPRCKFLVEKVDGCSQITCAFCKCQWCWGCHKEITFLHPFYCPHFMPCYDDKKCWTKFLLIFWYLYLIICLFFVGLFFAQILLFQSIQETLCYINQNCCVKVVINILISILGIIIFPLTTALYLISLLPICIGVLILDWYDGQKLKNERQISNVQQVEP</sequence>
<dbReference type="SMART" id="SM00647">
    <property type="entry name" value="IBR"/>
    <property type="match status" value="1"/>
</dbReference>
<feature type="transmembrane region" description="Helical" evidence="8">
    <location>
        <begin position="327"/>
        <end position="352"/>
    </location>
</feature>
<dbReference type="CDD" id="cd20336">
    <property type="entry name" value="Rcat_RBR"/>
    <property type="match status" value="1"/>
</dbReference>
<evidence type="ECO:0000256" key="2">
    <source>
        <dbReference type="ARBA" id="ARBA00022679"/>
    </source>
</evidence>
<feature type="transmembrane region" description="Helical" evidence="8">
    <location>
        <begin position="388"/>
        <end position="406"/>
    </location>
</feature>
<organism evidence="10 11">
    <name type="scientific">Paramecium primaurelia</name>
    <dbReference type="NCBI Taxonomy" id="5886"/>
    <lineage>
        <taxon>Eukaryota</taxon>
        <taxon>Sar</taxon>
        <taxon>Alveolata</taxon>
        <taxon>Ciliophora</taxon>
        <taxon>Intramacronucleata</taxon>
        <taxon>Oligohymenophorea</taxon>
        <taxon>Peniculida</taxon>
        <taxon>Parameciidae</taxon>
        <taxon>Paramecium</taxon>
    </lineage>
</organism>
<dbReference type="PANTHER" id="PTHR22770:SF13">
    <property type="entry name" value="RING-TYPE DOMAIN-CONTAINING PROTEIN"/>
    <property type="match status" value="1"/>
</dbReference>
<keyword evidence="8" id="KW-1133">Transmembrane helix</keyword>
<dbReference type="GO" id="GO:0000151">
    <property type="term" value="C:ubiquitin ligase complex"/>
    <property type="evidence" value="ECO:0007669"/>
    <property type="project" value="TreeGrafter"/>
</dbReference>
<comment type="pathway">
    <text evidence="1">Protein modification; protein ubiquitination.</text>
</comment>
<dbReference type="InterPro" id="IPR002867">
    <property type="entry name" value="IBR_dom"/>
</dbReference>
<keyword evidence="11" id="KW-1185">Reference proteome</keyword>
<dbReference type="AlphaFoldDB" id="A0A8S1PC25"/>
<dbReference type="CDD" id="cd20335">
    <property type="entry name" value="BRcat_RBR"/>
    <property type="match status" value="1"/>
</dbReference>
<name>A0A8S1PC25_PARPR</name>
<feature type="domain" description="RING-type" evidence="9">
    <location>
        <begin position="116"/>
        <end position="314"/>
    </location>
</feature>
<evidence type="ECO:0000256" key="5">
    <source>
        <dbReference type="ARBA" id="ARBA00022771"/>
    </source>
</evidence>
<dbReference type="Pfam" id="PF22191">
    <property type="entry name" value="IBR_1"/>
    <property type="match status" value="1"/>
</dbReference>
<dbReference type="GO" id="GO:0008270">
    <property type="term" value="F:zinc ion binding"/>
    <property type="evidence" value="ECO:0007669"/>
    <property type="project" value="UniProtKB-KW"/>
</dbReference>
<evidence type="ECO:0000256" key="3">
    <source>
        <dbReference type="ARBA" id="ARBA00022723"/>
    </source>
</evidence>
<dbReference type="Pfam" id="PF01485">
    <property type="entry name" value="IBR"/>
    <property type="match status" value="1"/>
</dbReference>
<proteinExistence type="predicted"/>
<evidence type="ECO:0000259" key="9">
    <source>
        <dbReference type="PROSITE" id="PS51873"/>
    </source>
</evidence>
<dbReference type="EMBL" id="CAJJDM010000116">
    <property type="protein sequence ID" value="CAD8100737.1"/>
    <property type="molecule type" value="Genomic_DNA"/>
</dbReference>
<evidence type="ECO:0000256" key="6">
    <source>
        <dbReference type="ARBA" id="ARBA00022786"/>
    </source>
</evidence>
<protein>
    <recommendedName>
        <fullName evidence="9">RING-type domain-containing protein</fullName>
    </recommendedName>
</protein>
<evidence type="ECO:0000256" key="1">
    <source>
        <dbReference type="ARBA" id="ARBA00004906"/>
    </source>
</evidence>
<evidence type="ECO:0000313" key="10">
    <source>
        <dbReference type="EMBL" id="CAD8100737.1"/>
    </source>
</evidence>
<comment type="caution">
    <text evidence="10">The sequence shown here is derived from an EMBL/GenBank/DDBJ whole genome shotgun (WGS) entry which is preliminary data.</text>
</comment>
<accession>A0A8S1PC25</accession>
<gene>
    <name evidence="10" type="ORF">PPRIM_AZ9-3.1.T1130073</name>
</gene>
<keyword evidence="4" id="KW-0677">Repeat</keyword>
<dbReference type="Proteomes" id="UP000688137">
    <property type="component" value="Unassembled WGS sequence"/>
</dbReference>
<reference evidence="10" key="1">
    <citation type="submission" date="2021-01" db="EMBL/GenBank/DDBJ databases">
        <authorList>
            <consortium name="Genoscope - CEA"/>
            <person name="William W."/>
        </authorList>
    </citation>
    <scope>NUCLEOTIDE SEQUENCE</scope>
</reference>
<keyword evidence="5" id="KW-0863">Zinc-finger</keyword>
<dbReference type="PANTHER" id="PTHR22770">
    <property type="entry name" value="UBIQUITIN CONJUGATING ENZYME 7 INTERACTING PROTEIN-RELATED"/>
    <property type="match status" value="1"/>
</dbReference>
<keyword evidence="7" id="KW-0862">Zinc</keyword>
<keyword evidence="2" id="KW-0808">Transferase</keyword>
<dbReference type="GO" id="GO:0043130">
    <property type="term" value="F:ubiquitin binding"/>
    <property type="evidence" value="ECO:0007669"/>
    <property type="project" value="TreeGrafter"/>
</dbReference>
<dbReference type="InterPro" id="IPR044066">
    <property type="entry name" value="TRIAD_supradom"/>
</dbReference>
<dbReference type="InterPro" id="IPR051628">
    <property type="entry name" value="LUBAC_E3_Ligases"/>
</dbReference>
<dbReference type="GO" id="GO:0097039">
    <property type="term" value="P:protein linear polyubiquitination"/>
    <property type="evidence" value="ECO:0007669"/>
    <property type="project" value="TreeGrafter"/>
</dbReference>
<evidence type="ECO:0000313" key="11">
    <source>
        <dbReference type="Proteomes" id="UP000688137"/>
    </source>
</evidence>